<sequence>MTFRKGKLFSLTPHHFEFKNRALCGLRSDCDVEMLSIRERSWGPFGGSCPTSWLDTFQKRGCETKCRWVFRYHYTSLLEIFPNGSQTVDKSTLFRHE</sequence>
<proteinExistence type="predicted"/>
<keyword evidence="2" id="KW-1185">Reference proteome</keyword>
<dbReference type="Proteomes" id="UP000887013">
    <property type="component" value="Unassembled WGS sequence"/>
</dbReference>
<evidence type="ECO:0000313" key="2">
    <source>
        <dbReference type="Proteomes" id="UP000887013"/>
    </source>
</evidence>
<reference evidence="1" key="1">
    <citation type="submission" date="2020-08" db="EMBL/GenBank/DDBJ databases">
        <title>Multicomponent nature underlies the extraordinary mechanical properties of spider dragline silk.</title>
        <authorList>
            <person name="Kono N."/>
            <person name="Nakamura H."/>
            <person name="Mori M."/>
            <person name="Yoshida Y."/>
            <person name="Ohtoshi R."/>
            <person name="Malay A.D."/>
            <person name="Moran D.A.P."/>
            <person name="Tomita M."/>
            <person name="Numata K."/>
            <person name="Arakawa K."/>
        </authorList>
    </citation>
    <scope>NUCLEOTIDE SEQUENCE</scope>
</reference>
<gene>
    <name evidence="1" type="ORF">NPIL_180921</name>
</gene>
<evidence type="ECO:0000313" key="1">
    <source>
        <dbReference type="EMBL" id="GFS91442.1"/>
    </source>
</evidence>
<accession>A0A8X6N307</accession>
<organism evidence="1 2">
    <name type="scientific">Nephila pilipes</name>
    <name type="common">Giant wood spider</name>
    <name type="synonym">Nephila maculata</name>
    <dbReference type="NCBI Taxonomy" id="299642"/>
    <lineage>
        <taxon>Eukaryota</taxon>
        <taxon>Metazoa</taxon>
        <taxon>Ecdysozoa</taxon>
        <taxon>Arthropoda</taxon>
        <taxon>Chelicerata</taxon>
        <taxon>Arachnida</taxon>
        <taxon>Araneae</taxon>
        <taxon>Araneomorphae</taxon>
        <taxon>Entelegynae</taxon>
        <taxon>Araneoidea</taxon>
        <taxon>Nephilidae</taxon>
        <taxon>Nephila</taxon>
    </lineage>
</organism>
<dbReference type="EMBL" id="BMAW01004887">
    <property type="protein sequence ID" value="GFS91442.1"/>
    <property type="molecule type" value="Genomic_DNA"/>
</dbReference>
<name>A0A8X6N307_NEPPI</name>
<comment type="caution">
    <text evidence="1">The sequence shown here is derived from an EMBL/GenBank/DDBJ whole genome shotgun (WGS) entry which is preliminary data.</text>
</comment>
<dbReference type="AlphaFoldDB" id="A0A8X6N307"/>
<protein>
    <submittedName>
        <fullName evidence="1">Uncharacterized protein</fullName>
    </submittedName>
</protein>